<dbReference type="EMBL" id="CP042326">
    <property type="protein sequence ID" value="QDZ39795.1"/>
    <property type="molecule type" value="Genomic_DNA"/>
</dbReference>
<gene>
    <name evidence="3" type="ORF">FRE64_07470</name>
</gene>
<name>A0A5B8NNG8_9CHRO</name>
<evidence type="ECO:0000259" key="1">
    <source>
        <dbReference type="Pfam" id="PF22007"/>
    </source>
</evidence>
<dbReference type="RefSeq" id="WP_146295392.1">
    <property type="nucleotide sequence ID" value="NZ_CP042326.1"/>
</dbReference>
<proteinExistence type="predicted"/>
<dbReference type="OrthoDB" id="500911at2"/>
<dbReference type="Pfam" id="PF22007">
    <property type="entry name" value="DUF6930"/>
    <property type="match status" value="1"/>
</dbReference>
<feature type="domain" description="DUF6930" evidence="1">
    <location>
        <begin position="8"/>
        <end position="132"/>
    </location>
</feature>
<evidence type="ECO:0000259" key="2">
    <source>
        <dbReference type="Pfam" id="PF23988"/>
    </source>
</evidence>
<dbReference type="AlphaFoldDB" id="A0A5B8NNG8"/>
<dbReference type="Pfam" id="PF23988">
    <property type="entry name" value="DUF7309"/>
    <property type="match status" value="1"/>
</dbReference>
<reference evidence="3" key="1">
    <citation type="submission" date="2019-08" db="EMBL/GenBank/DDBJ databases">
        <title>Carotenoids and Carotenoid Binding Proteins in the Halophilic Cyanobacterium Euhalothece sp. ZM00.</title>
        <authorList>
            <person name="Cho S.M."/>
            <person name="Song J.Y."/>
            <person name="Park Y.-I."/>
        </authorList>
    </citation>
    <scope>NUCLEOTIDE SEQUENCE [LARGE SCALE GENOMIC DNA]</scope>
    <source>
        <strain evidence="3">Z-M001</strain>
    </source>
</reference>
<organism evidence="3 4">
    <name type="scientific">Euhalothece natronophila Z-M001</name>
    <dbReference type="NCBI Taxonomy" id="522448"/>
    <lineage>
        <taxon>Bacteria</taxon>
        <taxon>Bacillati</taxon>
        <taxon>Cyanobacteriota</taxon>
        <taxon>Cyanophyceae</taxon>
        <taxon>Oscillatoriophycideae</taxon>
        <taxon>Chroococcales</taxon>
        <taxon>Halothecacae</taxon>
        <taxon>Halothece cluster</taxon>
        <taxon>Euhalothece</taxon>
    </lineage>
</organism>
<dbReference type="InterPro" id="IPR054216">
    <property type="entry name" value="DUF6930"/>
</dbReference>
<evidence type="ECO:0000313" key="3">
    <source>
        <dbReference type="EMBL" id="QDZ39795.1"/>
    </source>
</evidence>
<dbReference type="Proteomes" id="UP000318453">
    <property type="component" value="Chromosome"/>
</dbReference>
<accession>A0A5B8NNG8</accession>
<feature type="domain" description="DUF7309" evidence="2">
    <location>
        <begin position="150"/>
        <end position="263"/>
    </location>
</feature>
<evidence type="ECO:0000313" key="4">
    <source>
        <dbReference type="Proteomes" id="UP000318453"/>
    </source>
</evidence>
<dbReference type="InterPro" id="IPR055733">
    <property type="entry name" value="DUF7309"/>
</dbReference>
<keyword evidence="4" id="KW-1185">Reference proteome</keyword>
<dbReference type="KEGG" id="enn:FRE64_07470"/>
<sequence length="529" mass="59929">MSTLHSTTIRRLLNLPQDDSVWEGDRRSLEGLISDQEEEKSSQECVIWVDGSEGMVRGMEMVSQDTGMEVMVRTLLRAMEAPQSYGKPCRPKSIIVRDREILFFLRGILQEVGIKIDYAPELPLIDTLFQGLTESQEERPPLLPESYKKALVKTAGEIWENAPWDFLDDSEVITIEFPHWDIDPLYLSIMGMLGQEYGVLLYRSLASMKTFRSEVLNIEDMEKLENAFLKQDCWFLNYEIPEDVEEEEAESLSAAEVDPYFGSISPYEGIRPFLGEEEAAIVYVALQGLKRFVQSSESELDTTEKLEKHYHIPLPTTSHDSSNIHVKLSTNPELEEELMMLWDDDEEDEEPLPLINDDLVPKDSFLSLGMVPWDMIHQMQNNPKQLYESLGATEKGEGMPVILIQTSRPKAQTMIEQIQDSGGLEGIGFNEGEDSSVNTIYDLGLLQMGDGELYLFGEFNKDDPTHVKARQHWDRRCEQTGGYCALILARGLKGANRGKPQLRDMMALFEAKALSPEDLGLGVLSAIDL</sequence>
<protein>
    <submittedName>
        <fullName evidence="3">Uncharacterized protein</fullName>
    </submittedName>
</protein>